<dbReference type="RefSeq" id="WP_196201097.1">
    <property type="nucleotide sequence ID" value="NZ_JADPUN010000119.1"/>
</dbReference>
<comment type="caution">
    <text evidence="2">The sequence shown here is derived from an EMBL/GenBank/DDBJ whole genome shotgun (WGS) entry which is preliminary data.</text>
</comment>
<evidence type="ECO:0000313" key="2">
    <source>
        <dbReference type="EMBL" id="MBF9129465.1"/>
    </source>
</evidence>
<feature type="region of interest" description="Disordered" evidence="1">
    <location>
        <begin position="1"/>
        <end position="67"/>
    </location>
</feature>
<keyword evidence="3" id="KW-1185">Reference proteome</keyword>
<dbReference type="EMBL" id="JADPUN010000119">
    <property type="protein sequence ID" value="MBF9129465.1"/>
    <property type="molecule type" value="Genomic_DNA"/>
</dbReference>
<name>A0ABS0GTF8_9ACTN</name>
<organism evidence="2 3">
    <name type="scientific">Plantactinospora alkalitolerans</name>
    <dbReference type="NCBI Taxonomy" id="2789879"/>
    <lineage>
        <taxon>Bacteria</taxon>
        <taxon>Bacillati</taxon>
        <taxon>Actinomycetota</taxon>
        <taxon>Actinomycetes</taxon>
        <taxon>Micromonosporales</taxon>
        <taxon>Micromonosporaceae</taxon>
        <taxon>Plantactinospora</taxon>
    </lineage>
</organism>
<evidence type="ECO:0000256" key="1">
    <source>
        <dbReference type="SAM" id="MobiDB-lite"/>
    </source>
</evidence>
<feature type="region of interest" description="Disordered" evidence="1">
    <location>
        <begin position="346"/>
        <end position="365"/>
    </location>
</feature>
<gene>
    <name evidence="2" type="ORF">I0C86_10860</name>
</gene>
<reference evidence="2 3" key="1">
    <citation type="submission" date="2020-11" db="EMBL/GenBank/DDBJ databases">
        <title>A novel isolate from a Black sea contaminated sediment with potential to produce alkanes: Plantactinospora alkalitolerans sp. nov.</title>
        <authorList>
            <person name="Carro L."/>
            <person name="Veyisoglu A."/>
            <person name="Guven K."/>
            <person name="Schumann P."/>
            <person name="Klenk H.-P."/>
            <person name="Sahin N."/>
        </authorList>
    </citation>
    <scope>NUCLEOTIDE SEQUENCE [LARGE SCALE GENOMIC DNA]</scope>
    <source>
        <strain evidence="2 3">S1510</strain>
    </source>
</reference>
<accession>A0ABS0GTF8</accession>
<feature type="compositionally biased region" description="Low complexity" evidence="1">
    <location>
        <begin position="1"/>
        <end position="13"/>
    </location>
</feature>
<dbReference type="Proteomes" id="UP000638560">
    <property type="component" value="Unassembled WGS sequence"/>
</dbReference>
<proteinExistence type="predicted"/>
<sequence length="726" mass="81190">MTGPGLPPGSTTTKNDQPDDSRPTDPAPDAEQVDTAEGTTGESVRDGTEISQPRSGAGAEPKPTADGLSQVHTKFAHANIENLYVGADPPSRSARRKAAGRLDHDDVTQLLCGFVTPRSYDEALVALAADHVTVLEGRAGDGRQAGAVALLQELTDERLVMLSPIVTLTELSERHYDQGHGYVVVDRFVEATASDADFVWRTVRDRLRDCDAYLVITCSSGGSPTVESVRHVRWQRPELPQVLRAHLAEEHASDSRLTHLVERIPAGWRMGEVARLCARINTGEDSEEALGAFSTAPMEHVHRWFEAEPSRREILAVTALSFTSGANKRTFESFLASLEQHYDRQVPPTVPRRHGPGDDAGTAVEPVGHLRDELPARRRTLLAEDGLIVENRESTGLTTRTVLAFRAPDYRMPVLAELWSRYDLDFWDAVRAWIQDNILRFDEFQIAYGLSLLAQIDHDEVQDSYLEPWSRGRMAWPGQVTATYVLWLMCADDAMSRVALRTAVRWATNGTPPQRWTAALAFSGEVGMRYPADAVRRLWNLIAQSNESDPAARLALAGLFSSLVDSNGDASLILRVLARHLRKYRRGRDPRLLNLTMTSIIAIFTVLDHQDKRPSIFKLLRAQPERLELVVRLWADVLCNRFYRKVALEALHDGLSSLEQISDDPVRYARELGEALADALPPREHETLQRAFRTLQARSRQRASILEALLEAMRRTVPKFRQEEEE</sequence>
<protein>
    <submittedName>
        <fullName evidence="2">Uncharacterized protein</fullName>
    </submittedName>
</protein>
<evidence type="ECO:0000313" key="3">
    <source>
        <dbReference type="Proteomes" id="UP000638560"/>
    </source>
</evidence>